<proteinExistence type="inferred from homology"/>
<keyword evidence="3" id="KW-1133">Transmembrane helix</keyword>
<dbReference type="SUPFAM" id="SSF102588">
    <property type="entry name" value="LmbE-like"/>
    <property type="match status" value="1"/>
</dbReference>
<keyword evidence="5" id="KW-1185">Reference proteome</keyword>
<dbReference type="PANTHER" id="PTHR12993:SF11">
    <property type="entry name" value="N-ACETYLGLUCOSAMINYL-PHOSPHATIDYLINOSITOL DE-N-ACETYLASE"/>
    <property type="match status" value="1"/>
</dbReference>
<dbReference type="GO" id="GO:0006506">
    <property type="term" value="P:GPI anchor biosynthetic process"/>
    <property type="evidence" value="ECO:0007669"/>
    <property type="project" value="UniProtKB-UniPathway"/>
</dbReference>
<evidence type="ECO:0000256" key="1">
    <source>
        <dbReference type="ARBA" id="ARBA00006066"/>
    </source>
</evidence>
<organism evidence="4 5">
    <name type="scientific">Eptatretus burgeri</name>
    <name type="common">Inshore hagfish</name>
    <dbReference type="NCBI Taxonomy" id="7764"/>
    <lineage>
        <taxon>Eukaryota</taxon>
        <taxon>Metazoa</taxon>
        <taxon>Chordata</taxon>
        <taxon>Craniata</taxon>
        <taxon>Vertebrata</taxon>
        <taxon>Cyclostomata</taxon>
        <taxon>Myxini</taxon>
        <taxon>Myxiniformes</taxon>
        <taxon>Myxinidae</taxon>
        <taxon>Eptatretinae</taxon>
        <taxon>Eptatretus</taxon>
    </lineage>
</organism>
<accession>A0A8C4WUZ8</accession>
<sequence length="263" mass="30501">MPGVVVVFVFVVLLLLLLVLLWARSARTAHDLLVSTPRTLLVTAHPDDECMFFAPTVLELLRRRCSLFMLCLSTGNYRNEAEVRKKELLRSCHVLGVSPSNVTIIDHRELPDNPTISWNVQLVTDLILRHVKEHRIDLMLSFDQWGVSGHANHVAIYQAFRYIYVHKLTPPGCRMLCLHSVTLLRKYSSLLELPLALLQPHVLLCLARCSQYRQALKAMMCHRSQMLWFRWLYLLFSRYMFVNTFWDVSKIELELCGAIPDSR</sequence>
<dbReference type="GeneTree" id="ENSGT00390000018434"/>
<evidence type="ECO:0000313" key="5">
    <source>
        <dbReference type="Proteomes" id="UP000694388"/>
    </source>
</evidence>
<reference evidence="4" key="1">
    <citation type="submission" date="2025-08" db="UniProtKB">
        <authorList>
            <consortium name="Ensembl"/>
        </authorList>
    </citation>
    <scope>IDENTIFICATION</scope>
</reference>
<dbReference type="Proteomes" id="UP000694388">
    <property type="component" value="Unplaced"/>
</dbReference>
<dbReference type="EC" id="3.5.1.89" evidence="2"/>
<keyword evidence="3" id="KW-0812">Transmembrane</keyword>
<dbReference type="InterPro" id="IPR024078">
    <property type="entry name" value="LmbE-like_dom_sf"/>
</dbReference>
<evidence type="ECO:0000256" key="3">
    <source>
        <dbReference type="SAM" id="Phobius"/>
    </source>
</evidence>
<dbReference type="GO" id="GO:0016020">
    <property type="term" value="C:membrane"/>
    <property type="evidence" value="ECO:0007669"/>
    <property type="project" value="GOC"/>
</dbReference>
<name>A0A8C4WUZ8_EPTBU</name>
<feature type="transmembrane region" description="Helical" evidence="3">
    <location>
        <begin position="227"/>
        <end position="246"/>
    </location>
</feature>
<dbReference type="PANTHER" id="PTHR12993">
    <property type="entry name" value="N-ACETYLGLUCOSAMINYL-PHOSPHATIDYLINOSITOL DE-N-ACETYLASE-RELATED"/>
    <property type="match status" value="1"/>
</dbReference>
<dbReference type="InterPro" id="IPR003737">
    <property type="entry name" value="GlcNAc_PI_deacetylase-related"/>
</dbReference>
<dbReference type="AlphaFoldDB" id="A0A8C4WUZ8"/>
<dbReference type="Pfam" id="PF02585">
    <property type="entry name" value="PIG-L"/>
    <property type="match status" value="1"/>
</dbReference>
<dbReference type="GO" id="GO:0000225">
    <property type="term" value="F:N-acetylglucosaminylphosphatidylinositol deacetylase activity"/>
    <property type="evidence" value="ECO:0007669"/>
    <property type="project" value="UniProtKB-EC"/>
</dbReference>
<evidence type="ECO:0000313" key="4">
    <source>
        <dbReference type="Ensembl" id="ENSEBUP00000012629.1"/>
    </source>
</evidence>
<dbReference type="Gene3D" id="3.40.50.10320">
    <property type="entry name" value="LmbE-like"/>
    <property type="match status" value="1"/>
</dbReference>
<dbReference type="OMA" id="YVLESVN"/>
<dbReference type="Ensembl" id="ENSEBUT00000013205.1">
    <property type="protein sequence ID" value="ENSEBUP00000012629.1"/>
    <property type="gene ID" value="ENSEBUG00000008026.1"/>
</dbReference>
<dbReference type="UniPathway" id="UPA00196"/>
<reference evidence="4" key="2">
    <citation type="submission" date="2025-09" db="UniProtKB">
        <authorList>
            <consortium name="Ensembl"/>
        </authorList>
    </citation>
    <scope>IDENTIFICATION</scope>
</reference>
<evidence type="ECO:0000256" key="2">
    <source>
        <dbReference type="ARBA" id="ARBA00012176"/>
    </source>
</evidence>
<comment type="similarity">
    <text evidence="1">Belongs to the PIGL family.</text>
</comment>
<keyword evidence="3" id="KW-0472">Membrane</keyword>
<dbReference type="GO" id="GO:0005783">
    <property type="term" value="C:endoplasmic reticulum"/>
    <property type="evidence" value="ECO:0007669"/>
    <property type="project" value="TreeGrafter"/>
</dbReference>
<protein>
    <recommendedName>
        <fullName evidence="2">N-acetylglucosaminylphosphatidylinositol deacetylase</fullName>
        <ecNumber evidence="2">3.5.1.89</ecNumber>
    </recommendedName>
</protein>